<dbReference type="InterPro" id="IPR034829">
    <property type="entry name" value="DnaD-like_sf"/>
</dbReference>
<gene>
    <name evidence="1" type="ORF">LCGC14_2413960</name>
</gene>
<evidence type="ECO:0000313" key="1">
    <source>
        <dbReference type="EMBL" id="KKL24574.1"/>
    </source>
</evidence>
<accession>A0A0F9BRP6</accession>
<dbReference type="Gene3D" id="1.10.10.10">
    <property type="entry name" value="Winged helix-like DNA-binding domain superfamily/Winged helix DNA-binding domain"/>
    <property type="match status" value="1"/>
</dbReference>
<reference evidence="1" key="1">
    <citation type="journal article" date="2015" name="Nature">
        <title>Complex archaea that bridge the gap between prokaryotes and eukaryotes.</title>
        <authorList>
            <person name="Spang A."/>
            <person name="Saw J.H."/>
            <person name="Jorgensen S.L."/>
            <person name="Zaremba-Niedzwiedzka K."/>
            <person name="Martijn J."/>
            <person name="Lind A.E."/>
            <person name="van Eijk R."/>
            <person name="Schleper C."/>
            <person name="Guy L."/>
            <person name="Ettema T.J."/>
        </authorList>
    </citation>
    <scope>NUCLEOTIDE SEQUENCE</scope>
</reference>
<dbReference type="Pfam" id="PF13730">
    <property type="entry name" value="HTH_36"/>
    <property type="match status" value="1"/>
</dbReference>
<name>A0A0F9BRP6_9ZZZZ</name>
<sequence length="240" mass="25749">MSIKVMEWVWEHSPAKGSGLLVLLAIADHANADGTGAWPSLESLSSKTRLSERSVRYILRDLEGLGCITTECQQGPFGTNAYTVQLEGAKIAGGNPAPEGGQPSAERGATHCPQTVLEPSLEPTTTTAKGAGLIFALYERHIGTIDPWIAARLTEAEAEYSEECLAHSFAEASRQNVRRWAYVEAILKAHKEEGCYVRRSKANGRGHAGAGAKHTIRAPDLDEWREYAAAGQGGPADPAE</sequence>
<dbReference type="InterPro" id="IPR036388">
    <property type="entry name" value="WH-like_DNA-bd_sf"/>
</dbReference>
<dbReference type="EMBL" id="LAZR01036541">
    <property type="protein sequence ID" value="KKL24574.1"/>
    <property type="molecule type" value="Genomic_DNA"/>
</dbReference>
<organism evidence="1">
    <name type="scientific">marine sediment metagenome</name>
    <dbReference type="NCBI Taxonomy" id="412755"/>
    <lineage>
        <taxon>unclassified sequences</taxon>
        <taxon>metagenomes</taxon>
        <taxon>ecological metagenomes</taxon>
    </lineage>
</organism>
<proteinExistence type="predicted"/>
<dbReference type="AlphaFoldDB" id="A0A0F9BRP6"/>
<protein>
    <recommendedName>
        <fullName evidence="2">Helix-turn-helix domain-containing protein</fullName>
    </recommendedName>
</protein>
<comment type="caution">
    <text evidence="1">The sequence shown here is derived from an EMBL/GenBank/DDBJ whole genome shotgun (WGS) entry which is preliminary data.</text>
</comment>
<dbReference type="SUPFAM" id="SSF158499">
    <property type="entry name" value="DnaD domain-like"/>
    <property type="match status" value="1"/>
</dbReference>
<dbReference type="Gene3D" id="1.10.10.630">
    <property type="entry name" value="DnaD domain-like"/>
    <property type="match status" value="1"/>
</dbReference>
<evidence type="ECO:0008006" key="2">
    <source>
        <dbReference type="Google" id="ProtNLM"/>
    </source>
</evidence>